<protein>
    <submittedName>
        <fullName evidence="8">Phospholipase D-like protein</fullName>
    </submittedName>
</protein>
<comment type="subcellular location">
    <subcellularLocation>
        <location evidence="1">Cell membrane</location>
        <topology evidence="1">Multi-pass membrane protein</topology>
    </subcellularLocation>
</comment>
<accession>A0A2A9DV49</accession>
<evidence type="ECO:0000256" key="6">
    <source>
        <dbReference type="SAM" id="Phobius"/>
    </source>
</evidence>
<organism evidence="8 9">
    <name type="scientific">Paramicrobacterium agarici</name>
    <dbReference type="NCBI Taxonomy" id="630514"/>
    <lineage>
        <taxon>Bacteria</taxon>
        <taxon>Bacillati</taxon>
        <taxon>Actinomycetota</taxon>
        <taxon>Actinomycetes</taxon>
        <taxon>Micrococcales</taxon>
        <taxon>Microbacteriaceae</taxon>
        <taxon>Paramicrobacterium</taxon>
    </lineage>
</organism>
<evidence type="ECO:0000259" key="7">
    <source>
        <dbReference type="Pfam" id="PF13396"/>
    </source>
</evidence>
<evidence type="ECO:0000256" key="1">
    <source>
        <dbReference type="ARBA" id="ARBA00004651"/>
    </source>
</evidence>
<dbReference type="InterPro" id="IPR027379">
    <property type="entry name" value="CLS_N"/>
</dbReference>
<keyword evidence="9" id="KW-1185">Reference proteome</keyword>
<dbReference type="AlphaFoldDB" id="A0A2A9DV49"/>
<evidence type="ECO:0000313" key="9">
    <source>
        <dbReference type="Proteomes" id="UP000221369"/>
    </source>
</evidence>
<evidence type="ECO:0000256" key="5">
    <source>
        <dbReference type="ARBA" id="ARBA00023136"/>
    </source>
</evidence>
<comment type="caution">
    <text evidence="8">The sequence shown here is derived from an EMBL/GenBank/DDBJ whole genome shotgun (WGS) entry which is preliminary data.</text>
</comment>
<dbReference type="Pfam" id="PF13396">
    <property type="entry name" value="PLDc_N"/>
    <property type="match status" value="1"/>
</dbReference>
<evidence type="ECO:0000256" key="2">
    <source>
        <dbReference type="ARBA" id="ARBA00022475"/>
    </source>
</evidence>
<keyword evidence="2" id="KW-1003">Cell membrane</keyword>
<dbReference type="Proteomes" id="UP000221369">
    <property type="component" value="Unassembled WGS sequence"/>
</dbReference>
<name>A0A2A9DV49_9MICO</name>
<sequence>MAKKKQWNELSTGQRVGVVALTAVQVTLAVAAYRDISKRDERELTASKTAWRLITMIDIVGPLTYFLAGRRV</sequence>
<keyword evidence="3 6" id="KW-0812">Transmembrane</keyword>
<feature type="transmembrane region" description="Helical" evidence="6">
    <location>
        <begin position="50"/>
        <end position="68"/>
    </location>
</feature>
<proteinExistence type="predicted"/>
<dbReference type="GO" id="GO:0005886">
    <property type="term" value="C:plasma membrane"/>
    <property type="evidence" value="ECO:0007669"/>
    <property type="project" value="UniProtKB-SubCell"/>
</dbReference>
<feature type="domain" description="Cardiolipin synthase N-terminal" evidence="7">
    <location>
        <begin position="28"/>
        <end position="70"/>
    </location>
</feature>
<dbReference type="EMBL" id="PDJE01000001">
    <property type="protein sequence ID" value="PFG30025.1"/>
    <property type="molecule type" value="Genomic_DNA"/>
</dbReference>
<keyword evidence="4 6" id="KW-1133">Transmembrane helix</keyword>
<evidence type="ECO:0000256" key="4">
    <source>
        <dbReference type="ARBA" id="ARBA00022989"/>
    </source>
</evidence>
<gene>
    <name evidence="8" type="ORF">ATJ78_0945</name>
</gene>
<evidence type="ECO:0000256" key="3">
    <source>
        <dbReference type="ARBA" id="ARBA00022692"/>
    </source>
</evidence>
<evidence type="ECO:0000313" key="8">
    <source>
        <dbReference type="EMBL" id="PFG30025.1"/>
    </source>
</evidence>
<keyword evidence="5 6" id="KW-0472">Membrane</keyword>
<reference evidence="8 9" key="1">
    <citation type="submission" date="2017-10" db="EMBL/GenBank/DDBJ databases">
        <title>Sequencing the genomes of 1000 actinobacteria strains.</title>
        <authorList>
            <person name="Klenk H.-P."/>
        </authorList>
    </citation>
    <scope>NUCLEOTIDE SEQUENCE [LARGE SCALE GENOMIC DNA]</scope>
    <source>
        <strain evidence="8 9">DSM 21798</strain>
    </source>
</reference>
<dbReference type="RefSeq" id="WP_098406537.1">
    <property type="nucleotide sequence ID" value="NZ_PDJE01000001.1"/>
</dbReference>